<comment type="caution">
    <text evidence="3">The sequence shown here is derived from an EMBL/GenBank/DDBJ whole genome shotgun (WGS) entry which is preliminary data.</text>
</comment>
<name>A0A7J5UT42_9MICO</name>
<dbReference type="AlphaFoldDB" id="A0A7J5UT42"/>
<dbReference type="InterPro" id="IPR025889">
    <property type="entry name" value="GSP17M-like_dom"/>
</dbReference>
<gene>
    <name evidence="3" type="ORF">GB883_03675</name>
</gene>
<protein>
    <recommendedName>
        <fullName evidence="2">General stress protein 17M-like domain-containing protein</fullName>
    </recommendedName>
</protein>
<dbReference type="EMBL" id="WHJE01000009">
    <property type="protein sequence ID" value="KAE8765500.1"/>
    <property type="molecule type" value="Genomic_DNA"/>
</dbReference>
<reference evidence="3 4" key="1">
    <citation type="submission" date="2019-10" db="EMBL/GenBank/DDBJ databases">
        <title>Georgenia wutianyii sp. nov. and Georgenia yuyongxinii sp. nov. isolated from plateau pika (Ochotona curzoniae) in the Qinghai-Tibet plateau of China.</title>
        <authorList>
            <person name="Tian Z."/>
        </authorList>
    </citation>
    <scope>NUCLEOTIDE SEQUENCE [LARGE SCALE GENOMIC DNA]</scope>
    <source>
        <strain evidence="3 4">DSM 21501</strain>
    </source>
</reference>
<feature type="transmembrane region" description="Helical" evidence="1">
    <location>
        <begin position="95"/>
        <end position="117"/>
    </location>
</feature>
<evidence type="ECO:0000259" key="2">
    <source>
        <dbReference type="Pfam" id="PF11181"/>
    </source>
</evidence>
<proteinExistence type="predicted"/>
<dbReference type="RefSeq" id="WP_152203025.1">
    <property type="nucleotide sequence ID" value="NZ_VUKF01000021.1"/>
</dbReference>
<organism evidence="3 4">
    <name type="scientific">Georgenia thermotolerans</name>
    <dbReference type="NCBI Taxonomy" id="527326"/>
    <lineage>
        <taxon>Bacteria</taxon>
        <taxon>Bacillati</taxon>
        <taxon>Actinomycetota</taxon>
        <taxon>Actinomycetes</taxon>
        <taxon>Micrococcales</taxon>
        <taxon>Bogoriellaceae</taxon>
        <taxon>Georgenia</taxon>
    </lineage>
</organism>
<sequence>MTLPNLPQAMSNAADYRPLIELKGYADAQDLVDFLSDSGFPVSNVRIIGTDLHTVEQVTRRKTNGRAALEGAASGAWFGLLLGLLLSLFVPGQAWFGMIVAAVIFTALWGALFGFLAHWSTRGKRDFASVKALEASGYEVQVTAEHLAEARRLARIDAV</sequence>
<evidence type="ECO:0000256" key="1">
    <source>
        <dbReference type="SAM" id="Phobius"/>
    </source>
</evidence>
<feature type="domain" description="General stress protein 17M-like" evidence="2">
    <location>
        <begin position="23"/>
        <end position="103"/>
    </location>
</feature>
<dbReference type="Pfam" id="PF11181">
    <property type="entry name" value="YflT"/>
    <property type="match status" value="1"/>
</dbReference>
<keyword evidence="4" id="KW-1185">Reference proteome</keyword>
<dbReference type="OrthoDB" id="3381462at2"/>
<keyword evidence="1" id="KW-0472">Membrane</keyword>
<keyword evidence="1" id="KW-0812">Transmembrane</keyword>
<accession>A0A7J5UT42</accession>
<evidence type="ECO:0000313" key="4">
    <source>
        <dbReference type="Proteomes" id="UP000451860"/>
    </source>
</evidence>
<feature type="transmembrane region" description="Helical" evidence="1">
    <location>
        <begin position="67"/>
        <end position="89"/>
    </location>
</feature>
<evidence type="ECO:0000313" key="3">
    <source>
        <dbReference type="EMBL" id="KAE8765500.1"/>
    </source>
</evidence>
<dbReference type="Proteomes" id="UP000451860">
    <property type="component" value="Unassembled WGS sequence"/>
</dbReference>
<keyword evidence="1" id="KW-1133">Transmembrane helix</keyword>